<evidence type="ECO:0000259" key="9">
    <source>
        <dbReference type="SMART" id="SM01332"/>
    </source>
</evidence>
<dbReference type="EMBL" id="JAODUO010000675">
    <property type="protein sequence ID" value="KAK2176216.1"/>
    <property type="molecule type" value="Genomic_DNA"/>
</dbReference>
<gene>
    <name evidence="10" type="ORF">NP493_675g01027</name>
</gene>
<evidence type="ECO:0000256" key="5">
    <source>
        <dbReference type="ARBA" id="ARBA00023306"/>
    </source>
</evidence>
<keyword evidence="5" id="KW-0131">Cell cycle</keyword>
<dbReference type="SUPFAM" id="SSF47954">
    <property type="entry name" value="Cyclin-like"/>
    <property type="match status" value="2"/>
</dbReference>
<evidence type="ECO:0000256" key="3">
    <source>
        <dbReference type="ARBA" id="ARBA00022776"/>
    </source>
</evidence>
<dbReference type="InterPro" id="IPR013763">
    <property type="entry name" value="Cyclin-like_dom"/>
</dbReference>
<dbReference type="GO" id="GO:0051301">
    <property type="term" value="P:cell division"/>
    <property type="evidence" value="ECO:0007669"/>
    <property type="project" value="UniProtKB-KW"/>
</dbReference>
<dbReference type="InterPro" id="IPR032447">
    <property type="entry name" value="Cyclin-A_N"/>
</dbReference>
<keyword evidence="4 6" id="KW-0195">Cyclin</keyword>
<comment type="caution">
    <text evidence="10">The sequence shown here is derived from an EMBL/GenBank/DDBJ whole genome shotgun (WGS) entry which is preliminary data.</text>
</comment>
<dbReference type="InterPro" id="IPR004367">
    <property type="entry name" value="Cyclin_C-dom"/>
</dbReference>
<dbReference type="PANTHER" id="PTHR10177">
    <property type="entry name" value="CYCLINS"/>
    <property type="match status" value="1"/>
</dbReference>
<reference evidence="10" key="1">
    <citation type="journal article" date="2023" name="Mol. Biol. Evol.">
        <title>Third-Generation Sequencing Reveals the Adaptive Role of the Epigenome in Three Deep-Sea Polychaetes.</title>
        <authorList>
            <person name="Perez M."/>
            <person name="Aroh O."/>
            <person name="Sun Y."/>
            <person name="Lan Y."/>
            <person name="Juniper S.K."/>
            <person name="Young C.R."/>
            <person name="Angers B."/>
            <person name="Qian P.Y."/>
        </authorList>
    </citation>
    <scope>NUCLEOTIDE SEQUENCE</scope>
    <source>
        <strain evidence="10">R07B-5</strain>
    </source>
</reference>
<dbReference type="SMART" id="SM00385">
    <property type="entry name" value="CYCLIN"/>
    <property type="match status" value="2"/>
</dbReference>
<dbReference type="InterPro" id="IPR006671">
    <property type="entry name" value="Cyclin_N"/>
</dbReference>
<dbReference type="PROSITE" id="PS00292">
    <property type="entry name" value="CYCLINS"/>
    <property type="match status" value="1"/>
</dbReference>
<dbReference type="Pfam" id="PF16500">
    <property type="entry name" value="Cyclin_N2"/>
    <property type="match status" value="1"/>
</dbReference>
<sequence length="425" mass="47456">MSNAFGLRGSSIPVYQDVPDNANNQALKKTKREDVQCKAPANKRAALCSITNSTRIQPSRAAKQGTTDLKENEPTRQGKSMFGSTASSQGFSIFIDGSTESSTETALSLQPTVHTAATMAQRGPRLLPGLTSLRQPLSNISDTIVIADSPFSQDSPMLLDTTIETQQQDLDTVMEERANIILSVPEYADDIYSYLREAELRNRARVGYMRKQPDITSSMRSILGDWLVEVSEEYKLHRETLCLSINYIDRFLSQMSVLRGKLQLVGTAAMFLAAKYEEIYPPEVGEFVYITDDTYTKKQVLRMEHLILKVLSFDIAVPTSNCFCEKYLRDGGVEETAAALAMFLIELSLIDVEPFIKYLPSVTAAAAICLANFTLGHEVWSSRLTESTGYEIRDFEECLRDLHVAFVRAPTHPQQAVIEKYKQAK</sequence>
<evidence type="ECO:0008006" key="12">
    <source>
        <dbReference type="Google" id="ProtNLM"/>
    </source>
</evidence>
<keyword evidence="3" id="KW-0498">Mitosis</keyword>
<evidence type="ECO:0000256" key="1">
    <source>
        <dbReference type="ARBA" id="ARBA00006955"/>
    </source>
</evidence>
<name>A0AAD9NPU0_RIDPI</name>
<dbReference type="FunFam" id="1.10.472.10:FF:000001">
    <property type="entry name" value="G2/mitotic-specific cyclin"/>
    <property type="match status" value="1"/>
</dbReference>
<dbReference type="AlphaFoldDB" id="A0AAD9NPU0"/>
<dbReference type="Pfam" id="PF02984">
    <property type="entry name" value="Cyclin_C"/>
    <property type="match status" value="1"/>
</dbReference>
<evidence type="ECO:0000256" key="4">
    <source>
        <dbReference type="ARBA" id="ARBA00023127"/>
    </source>
</evidence>
<dbReference type="InterPro" id="IPR039361">
    <property type="entry name" value="Cyclin"/>
</dbReference>
<feature type="domain" description="Cyclin-like" evidence="8">
    <location>
        <begin position="322"/>
        <end position="404"/>
    </location>
</feature>
<accession>A0AAD9NPU0</accession>
<keyword evidence="2" id="KW-0132">Cell division</keyword>
<dbReference type="GO" id="GO:0044772">
    <property type="term" value="P:mitotic cell cycle phase transition"/>
    <property type="evidence" value="ECO:0007669"/>
    <property type="project" value="InterPro"/>
</dbReference>
<dbReference type="Proteomes" id="UP001209878">
    <property type="component" value="Unassembled WGS sequence"/>
</dbReference>
<dbReference type="Pfam" id="PF00134">
    <property type="entry name" value="Cyclin_N"/>
    <property type="match status" value="1"/>
</dbReference>
<organism evidence="10 11">
    <name type="scientific">Ridgeia piscesae</name>
    <name type="common">Tubeworm</name>
    <dbReference type="NCBI Taxonomy" id="27915"/>
    <lineage>
        <taxon>Eukaryota</taxon>
        <taxon>Metazoa</taxon>
        <taxon>Spiralia</taxon>
        <taxon>Lophotrochozoa</taxon>
        <taxon>Annelida</taxon>
        <taxon>Polychaeta</taxon>
        <taxon>Sedentaria</taxon>
        <taxon>Canalipalpata</taxon>
        <taxon>Sabellida</taxon>
        <taxon>Siboglinidae</taxon>
        <taxon>Ridgeia</taxon>
    </lineage>
</organism>
<dbReference type="InterPro" id="IPR048258">
    <property type="entry name" value="Cyclins_cyclin-box"/>
</dbReference>
<dbReference type="InterPro" id="IPR036915">
    <property type="entry name" value="Cyclin-like_sf"/>
</dbReference>
<protein>
    <recommendedName>
        <fullName evidence="12">Cyclin A</fullName>
    </recommendedName>
</protein>
<feature type="region of interest" description="Disordered" evidence="7">
    <location>
        <begin position="56"/>
        <end position="84"/>
    </location>
</feature>
<comment type="similarity">
    <text evidence="1">Belongs to the cyclin family. Cyclin AB subfamily.</text>
</comment>
<dbReference type="GO" id="GO:0016538">
    <property type="term" value="F:cyclin-dependent protein serine/threonine kinase regulator activity"/>
    <property type="evidence" value="ECO:0007669"/>
    <property type="project" value="InterPro"/>
</dbReference>
<evidence type="ECO:0000256" key="6">
    <source>
        <dbReference type="RuleBase" id="RU000383"/>
    </source>
</evidence>
<proteinExistence type="inferred from homology"/>
<evidence type="ECO:0000313" key="10">
    <source>
        <dbReference type="EMBL" id="KAK2176216.1"/>
    </source>
</evidence>
<dbReference type="PIRSF" id="PIRSF001771">
    <property type="entry name" value="Cyclin_A_B_D_E"/>
    <property type="match status" value="1"/>
</dbReference>
<evidence type="ECO:0000259" key="8">
    <source>
        <dbReference type="SMART" id="SM00385"/>
    </source>
</evidence>
<keyword evidence="11" id="KW-1185">Reference proteome</keyword>
<feature type="domain" description="Cyclin C-terminal" evidence="9">
    <location>
        <begin position="318"/>
        <end position="425"/>
    </location>
</feature>
<dbReference type="Gene3D" id="1.10.472.10">
    <property type="entry name" value="Cyclin-like"/>
    <property type="match status" value="2"/>
</dbReference>
<dbReference type="CDD" id="cd20505">
    <property type="entry name" value="CYCLIN_CCNA_rpt2"/>
    <property type="match status" value="1"/>
</dbReference>
<dbReference type="SMART" id="SM01332">
    <property type="entry name" value="Cyclin_C"/>
    <property type="match status" value="1"/>
</dbReference>
<evidence type="ECO:0000313" key="11">
    <source>
        <dbReference type="Proteomes" id="UP001209878"/>
    </source>
</evidence>
<feature type="domain" description="Cyclin-like" evidence="8">
    <location>
        <begin position="225"/>
        <end position="309"/>
    </location>
</feature>
<dbReference type="CDD" id="cd20504">
    <property type="entry name" value="CYCLIN_CCNA_rpt1"/>
    <property type="match status" value="1"/>
</dbReference>
<dbReference type="InterPro" id="IPR046965">
    <property type="entry name" value="Cyclin_A/B-like"/>
</dbReference>
<evidence type="ECO:0000256" key="7">
    <source>
        <dbReference type="SAM" id="MobiDB-lite"/>
    </source>
</evidence>
<evidence type="ECO:0000256" key="2">
    <source>
        <dbReference type="ARBA" id="ARBA00022618"/>
    </source>
</evidence>